<name>A0A158RCD3_THECL</name>
<dbReference type="AlphaFoldDB" id="A0A158RCD3"/>
<keyword evidence="3" id="KW-1185">Reference proteome</keyword>
<dbReference type="EMBL" id="UYYF01004486">
    <property type="protein sequence ID" value="VDN04659.1"/>
    <property type="molecule type" value="Genomic_DNA"/>
</dbReference>
<dbReference type="OrthoDB" id="5851168at2759"/>
<organism evidence="4">
    <name type="scientific">Thelazia callipaeda</name>
    <name type="common">Oriental eyeworm</name>
    <name type="synonym">Parasitic nematode</name>
    <dbReference type="NCBI Taxonomy" id="103827"/>
    <lineage>
        <taxon>Eukaryota</taxon>
        <taxon>Metazoa</taxon>
        <taxon>Ecdysozoa</taxon>
        <taxon>Nematoda</taxon>
        <taxon>Chromadorea</taxon>
        <taxon>Rhabditida</taxon>
        <taxon>Spirurina</taxon>
        <taxon>Spiruromorpha</taxon>
        <taxon>Thelazioidea</taxon>
        <taxon>Thelaziidae</taxon>
        <taxon>Thelazia</taxon>
    </lineage>
</organism>
<gene>
    <name evidence="2" type="ORF">TCLT_LOCUS7223</name>
</gene>
<dbReference type="STRING" id="103827.A0A158RCD3"/>
<reference evidence="4" key="1">
    <citation type="submission" date="2016-04" db="UniProtKB">
        <authorList>
            <consortium name="WormBaseParasite"/>
        </authorList>
    </citation>
    <scope>IDENTIFICATION</scope>
</reference>
<dbReference type="Gene3D" id="3.90.70.10">
    <property type="entry name" value="Cysteine proteinases"/>
    <property type="match status" value="1"/>
</dbReference>
<sequence length="581" mass="68339">MLTLAKSSGFVNFEGLSYIYTMLQCLFANWIFVDDLYTFCMDLEECGCALDEDLPLSSAIARLGSQYPPVTSRLRMKLLEVVKKTLHVIKKGQWNICEFLLHILTQMQDECDRILIKHGQMKTNKKEHGKNPVRANFTFIVESITKCQKCWSVVKKVEDNVYLPISIQFLKQAKLRSAKFSNRFTLQLLLNEYFKTADIIKKCNYCGFMRAQISQRIIQIPRCLVIFINRYFYEYDAKKAEDKVAISLYITLGDGYAKNSDFSCKSPVVKKINFESVRPLHRKIFSSFMQNSGRIFDGASGDISISVFEKKSQSFSSLEYDKEENIFSLKKLQKNWDNEDVENMDDDEIFNVYGYQPVSYKPVSQMRRNEICTQIGIQFRRDWMQVTYSDIIFMEVYTLWRKSSISSMNLHDQPESVINLEGKHSTLFQALTYYLSGDVYDFRKLRQCIIRSEISNIEVLLKMKNWNDLEWNIHMADLMENKNSDFDIELYIFASMFNVDVWLYRNKRWVCYRPKWLIIDNKCKEQSIHDYKIGENEGIYLNYENGNFLPVYEPMEFSTEPLYELLSLVSDHGQRMDSGEC</sequence>
<dbReference type="SUPFAM" id="SSF54001">
    <property type="entry name" value="Cysteine proteinases"/>
    <property type="match status" value="1"/>
</dbReference>
<dbReference type="InterPro" id="IPR001394">
    <property type="entry name" value="Peptidase_C19_UCH"/>
</dbReference>
<proteinExistence type="predicted"/>
<evidence type="ECO:0000313" key="3">
    <source>
        <dbReference type="Proteomes" id="UP000276776"/>
    </source>
</evidence>
<feature type="domain" description="USP" evidence="1">
    <location>
        <begin position="8"/>
        <end position="362"/>
    </location>
</feature>
<dbReference type="GO" id="GO:0016579">
    <property type="term" value="P:protein deubiquitination"/>
    <property type="evidence" value="ECO:0007669"/>
    <property type="project" value="InterPro"/>
</dbReference>
<evidence type="ECO:0000313" key="4">
    <source>
        <dbReference type="WBParaSite" id="TCLT_0000723401-mRNA-1"/>
    </source>
</evidence>
<protein>
    <submittedName>
        <fullName evidence="4">USP domain-containing protein</fullName>
    </submittedName>
</protein>
<evidence type="ECO:0000259" key="1">
    <source>
        <dbReference type="PROSITE" id="PS50235"/>
    </source>
</evidence>
<dbReference type="WBParaSite" id="TCLT_0000723401-mRNA-1">
    <property type="protein sequence ID" value="TCLT_0000723401-mRNA-1"/>
    <property type="gene ID" value="TCLT_0000723401"/>
</dbReference>
<dbReference type="GO" id="GO:0004843">
    <property type="term" value="F:cysteine-type deubiquitinase activity"/>
    <property type="evidence" value="ECO:0007669"/>
    <property type="project" value="InterPro"/>
</dbReference>
<dbReference type="InterPro" id="IPR038765">
    <property type="entry name" value="Papain-like_cys_pep_sf"/>
</dbReference>
<dbReference type="Proteomes" id="UP000276776">
    <property type="component" value="Unassembled WGS sequence"/>
</dbReference>
<dbReference type="Pfam" id="PF00443">
    <property type="entry name" value="UCH"/>
    <property type="match status" value="1"/>
</dbReference>
<reference evidence="2 3" key="2">
    <citation type="submission" date="2018-11" db="EMBL/GenBank/DDBJ databases">
        <authorList>
            <consortium name="Pathogen Informatics"/>
        </authorList>
    </citation>
    <scope>NUCLEOTIDE SEQUENCE [LARGE SCALE GENOMIC DNA]</scope>
</reference>
<accession>A0A158RCD3</accession>
<dbReference type="PROSITE" id="PS50235">
    <property type="entry name" value="USP_3"/>
    <property type="match status" value="1"/>
</dbReference>
<dbReference type="InterPro" id="IPR028889">
    <property type="entry name" value="USP"/>
</dbReference>
<evidence type="ECO:0000313" key="2">
    <source>
        <dbReference type="EMBL" id="VDN04659.1"/>
    </source>
</evidence>